<dbReference type="Proteomes" id="UP000032452">
    <property type="component" value="Unassembled WGS sequence"/>
</dbReference>
<evidence type="ECO:0000313" key="2">
    <source>
        <dbReference type="EMBL" id="KJH71282.1"/>
    </source>
</evidence>
<dbReference type="InterPro" id="IPR054181">
    <property type="entry name" value="DUF6888"/>
</dbReference>
<name>A0A0D8ZSG2_9CYAN</name>
<dbReference type="EMBL" id="JYON01000013">
    <property type="protein sequence ID" value="KJH71282.1"/>
    <property type="molecule type" value="Genomic_DNA"/>
</dbReference>
<organism evidence="2 3">
    <name type="scientific">Aliterella atlantica CENA595</name>
    <dbReference type="NCBI Taxonomy" id="1618023"/>
    <lineage>
        <taxon>Bacteria</taxon>
        <taxon>Bacillati</taxon>
        <taxon>Cyanobacteriota</taxon>
        <taxon>Cyanophyceae</taxon>
        <taxon>Chroococcidiopsidales</taxon>
        <taxon>Aliterellaceae</taxon>
        <taxon>Aliterella</taxon>
    </lineage>
</organism>
<feature type="domain" description="DUF6888" evidence="1">
    <location>
        <begin position="1"/>
        <end position="56"/>
    </location>
</feature>
<evidence type="ECO:0000313" key="3">
    <source>
        <dbReference type="Proteomes" id="UP000032452"/>
    </source>
</evidence>
<protein>
    <recommendedName>
        <fullName evidence="1">DUF6888 domain-containing protein</fullName>
    </recommendedName>
</protein>
<dbReference type="Pfam" id="PF21828">
    <property type="entry name" value="DUF6888"/>
    <property type="match status" value="1"/>
</dbReference>
<proteinExistence type="predicted"/>
<dbReference type="OrthoDB" id="535637at2"/>
<dbReference type="AlphaFoldDB" id="A0A0D8ZSG2"/>
<dbReference type="PATRIC" id="fig|1618023.3.peg.4715"/>
<comment type="caution">
    <text evidence="2">The sequence shown here is derived from an EMBL/GenBank/DDBJ whole genome shotgun (WGS) entry which is preliminary data.</text>
</comment>
<evidence type="ECO:0000259" key="1">
    <source>
        <dbReference type="Pfam" id="PF21828"/>
    </source>
</evidence>
<dbReference type="STRING" id="1618023.UH38_13420"/>
<gene>
    <name evidence="2" type="ORF">UH38_13420</name>
</gene>
<sequence length="60" mass="6941">MPKQKQADTAIFLCQLLPNLYQPIQIFRYDRKLKTLYIQAGRADDIAVIISADGNWNFVL</sequence>
<keyword evidence="3" id="KW-1185">Reference proteome</keyword>
<reference evidence="2 3" key="1">
    <citation type="submission" date="2015-02" db="EMBL/GenBank/DDBJ databases">
        <title>Draft genome of a novel marine cyanobacterium (Chroococcales) isolated from South Atlantic Ocean.</title>
        <authorList>
            <person name="Rigonato J."/>
            <person name="Alvarenga D.O."/>
            <person name="Branco L.H."/>
            <person name="Varani A.M."/>
            <person name="Brandini F.P."/>
            <person name="Fiore M.F."/>
        </authorList>
    </citation>
    <scope>NUCLEOTIDE SEQUENCE [LARGE SCALE GENOMIC DNA]</scope>
    <source>
        <strain evidence="2 3">CENA595</strain>
    </source>
</reference>
<dbReference type="RefSeq" id="WP_045055174.1">
    <property type="nucleotide sequence ID" value="NZ_CAWMDP010000056.1"/>
</dbReference>
<accession>A0A0D8ZSG2</accession>